<feature type="compositionally biased region" description="Polar residues" evidence="1">
    <location>
        <begin position="68"/>
        <end position="83"/>
    </location>
</feature>
<feature type="compositionally biased region" description="Basic and acidic residues" evidence="1">
    <location>
        <begin position="25"/>
        <end position="36"/>
    </location>
</feature>
<dbReference type="AlphaFoldDB" id="A0A1A8LC35"/>
<dbReference type="EMBL" id="HAEF01004800">
    <property type="protein sequence ID" value="SBR42182.1"/>
    <property type="molecule type" value="Transcribed_RNA"/>
</dbReference>
<reference evidence="2" key="1">
    <citation type="submission" date="2016-05" db="EMBL/GenBank/DDBJ databases">
        <authorList>
            <person name="Lavstsen T."/>
            <person name="Jespersen J.S."/>
        </authorList>
    </citation>
    <scope>NUCLEOTIDE SEQUENCE</scope>
    <source>
        <tissue evidence="2">Brain</tissue>
    </source>
</reference>
<proteinExistence type="predicted"/>
<name>A0A1A8LC35_9TELE</name>
<feature type="compositionally biased region" description="Basic and acidic residues" evidence="1">
    <location>
        <begin position="44"/>
        <end position="55"/>
    </location>
</feature>
<feature type="region of interest" description="Disordered" evidence="1">
    <location>
        <begin position="25"/>
        <end position="138"/>
    </location>
</feature>
<evidence type="ECO:0000256" key="1">
    <source>
        <dbReference type="SAM" id="MobiDB-lite"/>
    </source>
</evidence>
<gene>
    <name evidence="2" type="primary">Nfu_g_1_017201</name>
</gene>
<reference evidence="2" key="2">
    <citation type="submission" date="2016-06" db="EMBL/GenBank/DDBJ databases">
        <title>The genome of a short-lived fish provides insights into sex chromosome evolution and the genetic control of aging.</title>
        <authorList>
            <person name="Reichwald K."/>
            <person name="Felder M."/>
            <person name="Petzold A."/>
            <person name="Koch P."/>
            <person name="Groth M."/>
            <person name="Platzer M."/>
        </authorList>
    </citation>
    <scope>NUCLEOTIDE SEQUENCE</scope>
    <source>
        <tissue evidence="2">Brain</tissue>
    </source>
</reference>
<evidence type="ECO:0000313" key="2">
    <source>
        <dbReference type="EMBL" id="SBR42182.1"/>
    </source>
</evidence>
<organism evidence="2">
    <name type="scientific">Nothobranchius pienaari</name>
    <dbReference type="NCBI Taxonomy" id="704102"/>
    <lineage>
        <taxon>Eukaryota</taxon>
        <taxon>Metazoa</taxon>
        <taxon>Chordata</taxon>
        <taxon>Craniata</taxon>
        <taxon>Vertebrata</taxon>
        <taxon>Euteleostomi</taxon>
        <taxon>Actinopterygii</taxon>
        <taxon>Neopterygii</taxon>
        <taxon>Teleostei</taxon>
        <taxon>Neoteleostei</taxon>
        <taxon>Acanthomorphata</taxon>
        <taxon>Ovalentaria</taxon>
        <taxon>Atherinomorphae</taxon>
        <taxon>Cyprinodontiformes</taxon>
        <taxon>Nothobranchiidae</taxon>
        <taxon>Nothobranchius</taxon>
    </lineage>
</organism>
<protein>
    <submittedName>
        <fullName evidence="2">Uncharacterized protein</fullName>
    </submittedName>
</protein>
<accession>A0A1A8LC35</accession>
<sequence>MPTSVDNIDVVETKVKRRSCIDSENFKYSSTDDFKTGADQGAEQEVKKDSSHRSGADVPPSPGLVSELPSSTQETAASGSVSSERSHVQDASVAPRRHPLLIVQQPGPTAPPHPARIPGRSSLLRPHRSGPLDPSGHLFTTTSHQPLIAAFMVLWEKNKNPVRRPVASMLLPGRSGVRT</sequence>